<proteinExistence type="predicted"/>
<dbReference type="InterPro" id="IPR036691">
    <property type="entry name" value="Endo/exonu/phosph_ase_sf"/>
</dbReference>
<organism evidence="2 3">
    <name type="scientific">Pleurodeles waltl</name>
    <name type="common">Iberian ribbed newt</name>
    <dbReference type="NCBI Taxonomy" id="8319"/>
    <lineage>
        <taxon>Eukaryota</taxon>
        <taxon>Metazoa</taxon>
        <taxon>Chordata</taxon>
        <taxon>Craniata</taxon>
        <taxon>Vertebrata</taxon>
        <taxon>Euteleostomi</taxon>
        <taxon>Amphibia</taxon>
        <taxon>Batrachia</taxon>
        <taxon>Caudata</taxon>
        <taxon>Salamandroidea</taxon>
        <taxon>Salamandridae</taxon>
        <taxon>Pleurodelinae</taxon>
        <taxon>Pleurodeles</taxon>
    </lineage>
</organism>
<dbReference type="Pfam" id="PF14529">
    <property type="entry name" value="Exo_endo_phos_2"/>
    <property type="match status" value="1"/>
</dbReference>
<gene>
    <name evidence="2" type="ORF">NDU88_003831</name>
</gene>
<evidence type="ECO:0000313" key="3">
    <source>
        <dbReference type="Proteomes" id="UP001066276"/>
    </source>
</evidence>
<accession>A0AAV7T6K7</accession>
<dbReference type="AlphaFoldDB" id="A0AAV7T6K7"/>
<dbReference type="EMBL" id="JANPWB010000007">
    <property type="protein sequence ID" value="KAJ1171974.1"/>
    <property type="molecule type" value="Genomic_DNA"/>
</dbReference>
<keyword evidence="3" id="KW-1185">Reference proteome</keyword>
<feature type="domain" description="Endonuclease/exonuclease/phosphatase" evidence="1">
    <location>
        <begin position="101"/>
        <end position="247"/>
    </location>
</feature>
<protein>
    <recommendedName>
        <fullName evidence="1">Endonuclease/exonuclease/phosphatase domain-containing protein</fullName>
    </recommendedName>
</protein>
<reference evidence="2" key="1">
    <citation type="journal article" date="2022" name="bioRxiv">
        <title>Sequencing and chromosome-scale assembly of the giantPleurodeles waltlgenome.</title>
        <authorList>
            <person name="Brown T."/>
            <person name="Elewa A."/>
            <person name="Iarovenko S."/>
            <person name="Subramanian E."/>
            <person name="Araus A.J."/>
            <person name="Petzold A."/>
            <person name="Susuki M."/>
            <person name="Suzuki K.-i.T."/>
            <person name="Hayashi T."/>
            <person name="Toyoda A."/>
            <person name="Oliveira C."/>
            <person name="Osipova E."/>
            <person name="Leigh N.D."/>
            <person name="Simon A."/>
            <person name="Yun M.H."/>
        </authorList>
    </citation>
    <scope>NUCLEOTIDE SEQUENCE</scope>
    <source>
        <strain evidence="2">20211129_DDA</strain>
        <tissue evidence="2">Liver</tissue>
    </source>
</reference>
<dbReference type="Proteomes" id="UP001066276">
    <property type="component" value="Chromosome 4_1"/>
</dbReference>
<sequence>MSWNIAGAKTIIAERFTAMTSCNYSIILLQETWLEDPIELGGYSLQHISAKKSKKSGKPSGGLATYISTALLVSTEQLAFSKTNMQAIKVTFSNNQHAPVVIFNVYAHPRKNRKVLLFDELLNRVEKIRCANPVWDILVTGDFNANLMHTPEPDEQLAAENAMWSVPLQTLPAQKRLDTRGKQLVEALEHMSMRVLNGMINNDIPPSFIHHSAKSATIIDYTAVSLPLLAHVSKFKIKPTLHSDHSYQHIELVWKALCLLPAVKELGTITSINLNRLIWSESPLPRLCKTIKHLLHLAICQDLPTVESWATLLQSVPSLGLARRQLPQNNQARAGAGAETRRGLPGDRGALLGPCCGNLCCARGLGGLRPVPPLELGIHVEVRYGARLELAAARSERDPE</sequence>
<dbReference type="InterPro" id="IPR005135">
    <property type="entry name" value="Endo/exonuclease/phosphatase"/>
</dbReference>
<name>A0AAV7T6K7_PLEWA</name>
<dbReference type="GO" id="GO:0003824">
    <property type="term" value="F:catalytic activity"/>
    <property type="evidence" value="ECO:0007669"/>
    <property type="project" value="InterPro"/>
</dbReference>
<evidence type="ECO:0000259" key="1">
    <source>
        <dbReference type="Pfam" id="PF14529"/>
    </source>
</evidence>
<evidence type="ECO:0000313" key="2">
    <source>
        <dbReference type="EMBL" id="KAJ1171974.1"/>
    </source>
</evidence>
<dbReference type="Gene3D" id="3.60.10.10">
    <property type="entry name" value="Endonuclease/exonuclease/phosphatase"/>
    <property type="match status" value="1"/>
</dbReference>
<comment type="caution">
    <text evidence="2">The sequence shown here is derived from an EMBL/GenBank/DDBJ whole genome shotgun (WGS) entry which is preliminary data.</text>
</comment>
<dbReference type="SUPFAM" id="SSF56219">
    <property type="entry name" value="DNase I-like"/>
    <property type="match status" value="1"/>
</dbReference>